<keyword evidence="12 17" id="KW-0670">Pyruvate</keyword>
<feature type="domain" description="Pyruvate kinase barrel" evidence="15">
    <location>
        <begin position="1"/>
        <end position="336"/>
    </location>
</feature>
<evidence type="ECO:0000313" key="17">
    <source>
        <dbReference type="EMBL" id="SPP63228.1"/>
    </source>
</evidence>
<dbReference type="SUPFAM" id="SSF51621">
    <property type="entry name" value="Phosphoenolpyruvate/pyruvate domain"/>
    <property type="match status" value="1"/>
</dbReference>
<keyword evidence="10 14" id="KW-0460">Magnesium</keyword>
<keyword evidence="9" id="KW-0067">ATP-binding</keyword>
<keyword evidence="11 14" id="KW-0324">Glycolysis</keyword>
<comment type="similarity">
    <text evidence="3 14">Belongs to the pyruvate kinase family.</text>
</comment>
<evidence type="ECO:0000256" key="9">
    <source>
        <dbReference type="ARBA" id="ARBA00022840"/>
    </source>
</evidence>
<evidence type="ECO:0000256" key="11">
    <source>
        <dbReference type="ARBA" id="ARBA00023152"/>
    </source>
</evidence>
<dbReference type="Proteomes" id="UP000248168">
    <property type="component" value="Unassembled WGS sequence"/>
</dbReference>
<keyword evidence="7" id="KW-0547">Nucleotide-binding</keyword>
<dbReference type="InterPro" id="IPR036918">
    <property type="entry name" value="Pyrv_Knase_C_sf"/>
</dbReference>
<protein>
    <recommendedName>
        <fullName evidence="4 13">Pyruvate kinase</fullName>
        <ecNumber evidence="4 13">2.7.1.40</ecNumber>
    </recommendedName>
</protein>
<dbReference type="GO" id="GO:0016301">
    <property type="term" value="F:kinase activity"/>
    <property type="evidence" value="ECO:0007669"/>
    <property type="project" value="UniProtKB-KW"/>
</dbReference>
<dbReference type="RefSeq" id="WP_121987793.1">
    <property type="nucleotide sequence ID" value="NZ_OUNR01000001.1"/>
</dbReference>
<dbReference type="OrthoDB" id="9812123at2"/>
<evidence type="ECO:0000256" key="4">
    <source>
        <dbReference type="ARBA" id="ARBA00012142"/>
    </source>
</evidence>
<dbReference type="SUPFAM" id="SSF50800">
    <property type="entry name" value="PK beta-barrel domain-like"/>
    <property type="match status" value="1"/>
</dbReference>
<dbReference type="UniPathway" id="UPA00109">
    <property type="reaction ID" value="UER00188"/>
</dbReference>
<dbReference type="GO" id="GO:0030955">
    <property type="term" value="F:potassium ion binding"/>
    <property type="evidence" value="ECO:0007669"/>
    <property type="project" value="UniProtKB-UniRule"/>
</dbReference>
<dbReference type="InterPro" id="IPR040442">
    <property type="entry name" value="Pyrv_kinase-like_dom_sf"/>
</dbReference>
<dbReference type="EMBL" id="OUNR01000001">
    <property type="protein sequence ID" value="SPP63228.1"/>
    <property type="molecule type" value="Genomic_DNA"/>
</dbReference>
<gene>
    <name evidence="17" type="primary">pyk</name>
    <name evidence="17" type="ORF">NITLEN_10314</name>
</gene>
<comment type="catalytic activity">
    <reaction evidence="14">
        <text>pyruvate + ATP = phosphoenolpyruvate + ADP + H(+)</text>
        <dbReference type="Rhea" id="RHEA:18157"/>
        <dbReference type="ChEBI" id="CHEBI:15361"/>
        <dbReference type="ChEBI" id="CHEBI:15378"/>
        <dbReference type="ChEBI" id="CHEBI:30616"/>
        <dbReference type="ChEBI" id="CHEBI:58702"/>
        <dbReference type="ChEBI" id="CHEBI:456216"/>
        <dbReference type="EC" id="2.7.1.40"/>
    </reaction>
</comment>
<dbReference type="InterPro" id="IPR011037">
    <property type="entry name" value="Pyrv_Knase-like_insert_dom_sf"/>
</dbReference>
<dbReference type="GO" id="GO:0004743">
    <property type="term" value="F:pyruvate kinase activity"/>
    <property type="evidence" value="ECO:0007669"/>
    <property type="project" value="UniProtKB-UniRule"/>
</dbReference>
<evidence type="ECO:0000256" key="12">
    <source>
        <dbReference type="ARBA" id="ARBA00023317"/>
    </source>
</evidence>
<evidence type="ECO:0000256" key="5">
    <source>
        <dbReference type="ARBA" id="ARBA00022679"/>
    </source>
</evidence>
<keyword evidence="8 14" id="KW-0418">Kinase</keyword>
<dbReference type="InterPro" id="IPR015813">
    <property type="entry name" value="Pyrv/PenolPyrv_kinase-like_dom"/>
</dbReference>
<dbReference type="GO" id="GO:0000287">
    <property type="term" value="F:magnesium ion binding"/>
    <property type="evidence" value="ECO:0007669"/>
    <property type="project" value="UniProtKB-UniRule"/>
</dbReference>
<comment type="cofactor">
    <cofactor evidence="1">
        <name>K(+)</name>
        <dbReference type="ChEBI" id="CHEBI:29103"/>
    </cofactor>
</comment>
<evidence type="ECO:0000256" key="10">
    <source>
        <dbReference type="ARBA" id="ARBA00022842"/>
    </source>
</evidence>
<keyword evidence="18" id="KW-1185">Reference proteome</keyword>
<dbReference type="Gene3D" id="3.40.1380.20">
    <property type="entry name" value="Pyruvate kinase, C-terminal domain"/>
    <property type="match status" value="1"/>
</dbReference>
<comment type="pathway">
    <text evidence="2 14">Carbohydrate degradation; glycolysis; pyruvate from D-glyceraldehyde 3-phosphate: step 5/5.</text>
</comment>
<dbReference type="InParanoid" id="A0A330L0D6"/>
<dbReference type="InterPro" id="IPR001697">
    <property type="entry name" value="Pyr_Knase"/>
</dbReference>
<keyword evidence="6" id="KW-0479">Metal-binding</keyword>
<dbReference type="InterPro" id="IPR015806">
    <property type="entry name" value="Pyrv_Knase_insert_dom_sf"/>
</dbReference>
<dbReference type="NCBIfam" id="TIGR01064">
    <property type="entry name" value="pyruv_kin"/>
    <property type="match status" value="1"/>
</dbReference>
<dbReference type="SUPFAM" id="SSF52935">
    <property type="entry name" value="PK C-terminal domain-like"/>
    <property type="match status" value="1"/>
</dbReference>
<dbReference type="InterPro" id="IPR018209">
    <property type="entry name" value="Pyrv_Knase_AS"/>
</dbReference>
<dbReference type="InterPro" id="IPR015795">
    <property type="entry name" value="Pyrv_Knase_C"/>
</dbReference>
<dbReference type="Gene3D" id="3.20.20.60">
    <property type="entry name" value="Phosphoenolpyruvate-binding domains"/>
    <property type="match status" value="1"/>
</dbReference>
<sequence length="485" mass="51555">MRKAKIVCTIGPASNSLTMLERLIEAGMDAARLNFSHGDHDTHAAAITAIRQAAERRQAAVAIIQDLQGPRIRVGELPDAGIMVKMGQSVRLQTMLARSGGQLGAQSIAAAHSAIPDIPVTYPYLARDLRPGARILINDGLIELLVDRISGGAAECTVVTGGAITSHKGINLPGTFVSAPTLTDKDREDIRFGIAHGVDYLALSFVRGPEDILAARALVAECGGTLPIIAKIERAEAVTALDAILEQADGVMIARGDLGVEMGPEAVPLLQKRIITEANRRRRLVITATQMLESMTQALRPTRAEASDVANAVFDGTDAVMLSAETAIGAYPVETVQVMGRIICAAEEGPEPGVKPKRHTDWGEMAFPEAICTAAASAAKAITAGVIVAFSERGTTAHLISKQRPAAPIIALTPFEPIRKRMALYWGVRPYTMPQIEQTDARVDEAARRLKAEGLAKTGERIVILSGTRIGQPGGTNLIKLHVVE</sequence>
<evidence type="ECO:0000259" key="15">
    <source>
        <dbReference type="Pfam" id="PF00224"/>
    </source>
</evidence>
<dbReference type="AlphaFoldDB" id="A0A330L0D6"/>
<accession>A0A330L0D6</accession>
<dbReference type="EC" id="2.7.1.40" evidence="4 13"/>
<dbReference type="PROSITE" id="PS00110">
    <property type="entry name" value="PYRUVATE_KINASE"/>
    <property type="match status" value="1"/>
</dbReference>
<dbReference type="FunFam" id="2.40.33.10:FF:000001">
    <property type="entry name" value="Pyruvate kinase"/>
    <property type="match status" value="1"/>
</dbReference>
<feature type="domain" description="Pyruvate kinase C-terminal" evidence="16">
    <location>
        <begin position="369"/>
        <end position="482"/>
    </location>
</feature>
<evidence type="ECO:0000256" key="1">
    <source>
        <dbReference type="ARBA" id="ARBA00001958"/>
    </source>
</evidence>
<dbReference type="Gene3D" id="2.40.33.10">
    <property type="entry name" value="PK beta-barrel domain-like"/>
    <property type="match status" value="1"/>
</dbReference>
<keyword evidence="5 14" id="KW-0808">Transferase</keyword>
<dbReference type="Pfam" id="PF02887">
    <property type="entry name" value="PK_C"/>
    <property type="match status" value="1"/>
</dbReference>
<dbReference type="PRINTS" id="PR01050">
    <property type="entry name" value="PYRUVTKNASE"/>
</dbReference>
<dbReference type="GO" id="GO:0005524">
    <property type="term" value="F:ATP binding"/>
    <property type="evidence" value="ECO:0007669"/>
    <property type="project" value="UniProtKB-KW"/>
</dbReference>
<dbReference type="PANTHER" id="PTHR11817">
    <property type="entry name" value="PYRUVATE KINASE"/>
    <property type="match status" value="1"/>
</dbReference>
<proteinExistence type="inferred from homology"/>
<dbReference type="Pfam" id="PF00224">
    <property type="entry name" value="PK"/>
    <property type="match status" value="1"/>
</dbReference>
<evidence type="ECO:0000256" key="2">
    <source>
        <dbReference type="ARBA" id="ARBA00004997"/>
    </source>
</evidence>
<evidence type="ECO:0000256" key="6">
    <source>
        <dbReference type="ARBA" id="ARBA00022723"/>
    </source>
</evidence>
<evidence type="ECO:0000256" key="3">
    <source>
        <dbReference type="ARBA" id="ARBA00008663"/>
    </source>
</evidence>
<evidence type="ECO:0000313" key="18">
    <source>
        <dbReference type="Proteomes" id="UP000248168"/>
    </source>
</evidence>
<evidence type="ECO:0000256" key="14">
    <source>
        <dbReference type="RuleBase" id="RU000504"/>
    </source>
</evidence>
<name>A0A330L0D6_9BACT</name>
<evidence type="ECO:0000259" key="16">
    <source>
        <dbReference type="Pfam" id="PF02887"/>
    </source>
</evidence>
<reference evidence="18" key="1">
    <citation type="submission" date="2018-04" db="EMBL/GenBank/DDBJ databases">
        <authorList>
            <person name="Lucker S."/>
            <person name="Sakoula D."/>
        </authorList>
    </citation>
    <scope>NUCLEOTIDE SEQUENCE [LARGE SCALE GENOMIC DNA]</scope>
</reference>
<dbReference type="InterPro" id="IPR015793">
    <property type="entry name" value="Pyrv_Knase_brl"/>
</dbReference>
<dbReference type="NCBIfam" id="NF004491">
    <property type="entry name" value="PRK05826.1"/>
    <property type="match status" value="1"/>
</dbReference>
<evidence type="ECO:0000256" key="7">
    <source>
        <dbReference type="ARBA" id="ARBA00022741"/>
    </source>
</evidence>
<dbReference type="NCBIfam" id="NF004978">
    <property type="entry name" value="PRK06354.1"/>
    <property type="match status" value="1"/>
</dbReference>
<evidence type="ECO:0000256" key="13">
    <source>
        <dbReference type="NCBIfam" id="TIGR01064"/>
    </source>
</evidence>
<evidence type="ECO:0000256" key="8">
    <source>
        <dbReference type="ARBA" id="ARBA00022777"/>
    </source>
</evidence>
<dbReference type="FunCoup" id="A0A330L0D6">
    <property type="interactions" value="418"/>
</dbReference>
<organism evidence="17 18">
    <name type="scientific">Nitrospira lenta</name>
    <dbReference type="NCBI Taxonomy" id="1436998"/>
    <lineage>
        <taxon>Bacteria</taxon>
        <taxon>Pseudomonadati</taxon>
        <taxon>Nitrospirota</taxon>
        <taxon>Nitrospiria</taxon>
        <taxon>Nitrospirales</taxon>
        <taxon>Nitrospiraceae</taxon>
        <taxon>Nitrospira</taxon>
    </lineage>
</organism>